<evidence type="ECO:0000256" key="2">
    <source>
        <dbReference type="SAM" id="SignalP"/>
    </source>
</evidence>
<evidence type="ECO:0000256" key="1">
    <source>
        <dbReference type="SAM" id="MobiDB-lite"/>
    </source>
</evidence>
<protein>
    <submittedName>
        <fullName evidence="3">Antimicrobial protein</fullName>
    </submittedName>
</protein>
<feature type="chain" id="PRO_5004067004" evidence="2">
    <location>
        <begin position="20"/>
        <end position="53"/>
    </location>
</feature>
<dbReference type="AlphaFoldDB" id="M5FKJ9"/>
<evidence type="ECO:0000313" key="3">
    <source>
        <dbReference type="EMBL" id="DAA64470.1"/>
    </source>
</evidence>
<dbReference type="EMBL" id="BK008723">
    <property type="protein sequence ID" value="DAA64470.1"/>
    <property type="molecule type" value="Genomic_DNA"/>
</dbReference>
<keyword evidence="2" id="KW-0732">Signal</keyword>
<organism evidence="3">
    <name type="scientific">Ornithorhynchus anatinus</name>
    <name type="common">Duckbill platypus</name>
    <dbReference type="NCBI Taxonomy" id="9258"/>
    <lineage>
        <taxon>Eukaryota</taxon>
        <taxon>Metazoa</taxon>
        <taxon>Chordata</taxon>
        <taxon>Craniata</taxon>
        <taxon>Vertebrata</taxon>
        <taxon>Euteleostomi</taxon>
        <taxon>Mammalia</taxon>
        <taxon>Monotremata</taxon>
        <taxon>Ornithorhynchidae</taxon>
        <taxon>Ornithorhynchus</taxon>
    </lineage>
</organism>
<accession>M5FKJ9</accession>
<feature type="region of interest" description="Disordered" evidence="1">
    <location>
        <begin position="24"/>
        <end position="53"/>
    </location>
</feature>
<feature type="signal peptide" evidence="2">
    <location>
        <begin position="1"/>
        <end position="19"/>
    </location>
</feature>
<sequence>MKLFAFLVLAGVACLLASGAKISGPEETSELPEVVSEERVPVTVTEPMADPET</sequence>
<name>M5FKJ9_ORNAN</name>
<reference evidence="3" key="1">
    <citation type="journal article" date="2013" name="PLoS ONE">
        <title>Identification and functional characterization of a novel monotreme- specific antibacterial protein expressed during lactation.</title>
        <authorList>
            <person name="Bisana S."/>
            <person name="Kumar S."/>
            <person name="Rismiller P."/>
            <person name="Nicol S.C."/>
            <person name="Lefevre C."/>
            <person name="Nicholas K.R."/>
            <person name="Sharp J.A."/>
        </authorList>
    </citation>
    <scope>NUCLEOTIDE SEQUENCE</scope>
</reference>
<proteinExistence type="predicted"/>